<dbReference type="AlphaFoldDB" id="A0A7T6XLF0"/>
<reference evidence="1 2" key="1">
    <citation type="submission" date="2020-08" db="EMBL/GenBank/DDBJ databases">
        <title>The completed genome sequence of the pathogenic ascomycete fungus Penicillium digitatum.</title>
        <authorList>
            <person name="Wang M."/>
        </authorList>
    </citation>
    <scope>NUCLEOTIDE SEQUENCE [LARGE SCALE GENOMIC DNA]</scope>
    <source>
        <strain evidence="1 2">PdW03</strain>
    </source>
</reference>
<evidence type="ECO:0000313" key="1">
    <source>
        <dbReference type="EMBL" id="QQK43212.1"/>
    </source>
</evidence>
<evidence type="ECO:0000313" key="2">
    <source>
        <dbReference type="Proteomes" id="UP000595662"/>
    </source>
</evidence>
<dbReference type="RefSeq" id="XP_065956644.1">
    <property type="nucleotide sequence ID" value="XM_066101561.1"/>
</dbReference>
<name>A0A7T6XLF0_PENDI</name>
<proteinExistence type="predicted"/>
<accession>A0A7T6XLF0</accession>
<dbReference type="Proteomes" id="UP000595662">
    <property type="component" value="Chromosome 2"/>
</dbReference>
<dbReference type="EMBL" id="CP060775">
    <property type="protein sequence ID" value="QQK43212.1"/>
    <property type="molecule type" value="Genomic_DNA"/>
</dbReference>
<gene>
    <name evidence="1" type="ORF">Pdw03_7113</name>
</gene>
<organism evidence="1 2">
    <name type="scientific">Penicillium digitatum</name>
    <name type="common">Green mold</name>
    <dbReference type="NCBI Taxonomy" id="36651"/>
    <lineage>
        <taxon>Eukaryota</taxon>
        <taxon>Fungi</taxon>
        <taxon>Dikarya</taxon>
        <taxon>Ascomycota</taxon>
        <taxon>Pezizomycotina</taxon>
        <taxon>Eurotiomycetes</taxon>
        <taxon>Eurotiomycetidae</taxon>
        <taxon>Eurotiales</taxon>
        <taxon>Aspergillaceae</taxon>
        <taxon>Penicillium</taxon>
    </lineage>
</organism>
<sequence length="75" mass="8365">MVTVIPLECERQDPFYRSPGRSYMDSIPSLSRAAASAVSTIHAIGASQLRLYTLDGVCPFASLFQECNELRRQEI</sequence>
<protein>
    <submittedName>
        <fullName evidence="1">Uncharacterized protein</fullName>
    </submittedName>
</protein>
<dbReference type="GeneID" id="90952936"/>